<keyword evidence="2" id="KW-1185">Reference proteome</keyword>
<reference evidence="1 2" key="1">
    <citation type="journal article" date="2015" name="Genome Biol.">
        <title>Comparative genomics of Steinernema reveals deeply conserved gene regulatory networks.</title>
        <authorList>
            <person name="Dillman A.R."/>
            <person name="Macchietto M."/>
            <person name="Porter C.F."/>
            <person name="Rogers A."/>
            <person name="Williams B."/>
            <person name="Antoshechkin I."/>
            <person name="Lee M.M."/>
            <person name="Goodwin Z."/>
            <person name="Lu X."/>
            <person name="Lewis E.E."/>
            <person name="Goodrich-Blair H."/>
            <person name="Stock S.P."/>
            <person name="Adams B.J."/>
            <person name="Sternberg P.W."/>
            <person name="Mortazavi A."/>
        </authorList>
    </citation>
    <scope>NUCLEOTIDE SEQUENCE [LARGE SCALE GENOMIC DNA]</scope>
    <source>
        <strain evidence="1 2">ALL</strain>
    </source>
</reference>
<dbReference type="EMBL" id="AZBU02000003">
    <property type="protein sequence ID" value="TKR86506.1"/>
    <property type="molecule type" value="Genomic_DNA"/>
</dbReference>
<sequence length="74" mass="8186">MGLSNVQSTDKNLDFRLSSVLLIFCHFCPVFSRSTCFPGPENFLLSAPTYYPISPLSLNASLSHLPPNRFPPNA</sequence>
<name>A0A4U5NT89_STECR</name>
<comment type="caution">
    <text evidence="1">The sequence shown here is derived from an EMBL/GenBank/DDBJ whole genome shotgun (WGS) entry which is preliminary data.</text>
</comment>
<reference evidence="1 2" key="2">
    <citation type="journal article" date="2019" name="G3 (Bethesda)">
        <title>Hybrid Assembly of the Genome of the Entomopathogenic Nematode Steinernema carpocapsae Identifies the X-Chromosome.</title>
        <authorList>
            <person name="Serra L."/>
            <person name="Macchietto M."/>
            <person name="Macias-Munoz A."/>
            <person name="McGill C.J."/>
            <person name="Rodriguez I.M."/>
            <person name="Rodriguez B."/>
            <person name="Murad R."/>
            <person name="Mortazavi A."/>
        </authorList>
    </citation>
    <scope>NUCLEOTIDE SEQUENCE [LARGE SCALE GENOMIC DNA]</scope>
    <source>
        <strain evidence="1 2">ALL</strain>
    </source>
</reference>
<organism evidence="1 2">
    <name type="scientific">Steinernema carpocapsae</name>
    <name type="common">Entomopathogenic nematode</name>
    <dbReference type="NCBI Taxonomy" id="34508"/>
    <lineage>
        <taxon>Eukaryota</taxon>
        <taxon>Metazoa</taxon>
        <taxon>Ecdysozoa</taxon>
        <taxon>Nematoda</taxon>
        <taxon>Chromadorea</taxon>
        <taxon>Rhabditida</taxon>
        <taxon>Tylenchina</taxon>
        <taxon>Panagrolaimomorpha</taxon>
        <taxon>Strongyloidoidea</taxon>
        <taxon>Steinernematidae</taxon>
        <taxon>Steinernema</taxon>
    </lineage>
</organism>
<evidence type="ECO:0000313" key="1">
    <source>
        <dbReference type="EMBL" id="TKR86506.1"/>
    </source>
</evidence>
<gene>
    <name evidence="1" type="ORF">L596_011088</name>
</gene>
<protein>
    <submittedName>
        <fullName evidence="1">Uncharacterized protein</fullName>
    </submittedName>
</protein>
<dbReference type="AlphaFoldDB" id="A0A4U5NT89"/>
<evidence type="ECO:0000313" key="2">
    <source>
        <dbReference type="Proteomes" id="UP000298663"/>
    </source>
</evidence>
<proteinExistence type="predicted"/>
<accession>A0A4U5NT89</accession>
<dbReference type="Proteomes" id="UP000298663">
    <property type="component" value="Unassembled WGS sequence"/>
</dbReference>